<proteinExistence type="predicted"/>
<dbReference type="PROSITE" id="PS50157">
    <property type="entry name" value="ZINC_FINGER_C2H2_2"/>
    <property type="match status" value="5"/>
</dbReference>
<dbReference type="Proteomes" id="UP001342314">
    <property type="component" value="Unassembled WGS sequence"/>
</dbReference>
<dbReference type="GO" id="GO:0000978">
    <property type="term" value="F:RNA polymerase II cis-regulatory region sequence-specific DNA binding"/>
    <property type="evidence" value="ECO:0007669"/>
    <property type="project" value="TreeGrafter"/>
</dbReference>
<evidence type="ECO:0000313" key="9">
    <source>
        <dbReference type="Proteomes" id="UP001342314"/>
    </source>
</evidence>
<dbReference type="FunFam" id="3.30.160.60:FF:000557">
    <property type="entry name" value="zinc finger and SCAN domain-containing protein 29"/>
    <property type="match status" value="1"/>
</dbReference>
<evidence type="ECO:0000313" key="8">
    <source>
        <dbReference type="EMBL" id="GJN88773.1"/>
    </source>
</evidence>
<feature type="region of interest" description="Disordered" evidence="6">
    <location>
        <begin position="1"/>
        <end position="20"/>
    </location>
</feature>
<dbReference type="GO" id="GO:0000981">
    <property type="term" value="F:DNA-binding transcription factor activity, RNA polymerase II-specific"/>
    <property type="evidence" value="ECO:0007669"/>
    <property type="project" value="UniProtKB-ARBA"/>
</dbReference>
<evidence type="ECO:0000256" key="6">
    <source>
        <dbReference type="SAM" id="MobiDB-lite"/>
    </source>
</evidence>
<reference evidence="8 9" key="1">
    <citation type="submission" date="2021-12" db="EMBL/GenBank/DDBJ databases">
        <title>High titer production of polyol ester of fatty acids by Rhodotorula paludigena BS15 towards product separation-free biomass refinery.</title>
        <authorList>
            <person name="Mano J."/>
            <person name="Ono H."/>
            <person name="Tanaka T."/>
            <person name="Naito K."/>
            <person name="Sushida H."/>
            <person name="Ike M."/>
            <person name="Tokuyasu K."/>
            <person name="Kitaoka M."/>
        </authorList>
    </citation>
    <scope>NUCLEOTIDE SEQUENCE [LARGE SCALE GENOMIC DNA]</scope>
    <source>
        <strain evidence="8 9">BS15</strain>
    </source>
</reference>
<dbReference type="EMBL" id="BQKY01000003">
    <property type="protein sequence ID" value="GJN88773.1"/>
    <property type="molecule type" value="Genomic_DNA"/>
</dbReference>
<dbReference type="GO" id="GO:0000785">
    <property type="term" value="C:chromatin"/>
    <property type="evidence" value="ECO:0007669"/>
    <property type="project" value="TreeGrafter"/>
</dbReference>
<feature type="compositionally biased region" description="Basic residues" evidence="6">
    <location>
        <begin position="547"/>
        <end position="575"/>
    </location>
</feature>
<dbReference type="PANTHER" id="PTHR14003">
    <property type="entry name" value="TRANSCRIPTIONAL REPRESSOR PROTEIN YY"/>
    <property type="match status" value="1"/>
</dbReference>
<dbReference type="Pfam" id="PF00096">
    <property type="entry name" value="zf-C2H2"/>
    <property type="match status" value="4"/>
</dbReference>
<keyword evidence="4" id="KW-0862">Zinc</keyword>
<evidence type="ECO:0000256" key="2">
    <source>
        <dbReference type="ARBA" id="ARBA00022737"/>
    </source>
</evidence>
<feature type="domain" description="C2H2-type" evidence="7">
    <location>
        <begin position="797"/>
        <end position="826"/>
    </location>
</feature>
<dbReference type="SUPFAM" id="SSF57667">
    <property type="entry name" value="beta-beta-alpha zinc fingers"/>
    <property type="match status" value="4"/>
</dbReference>
<evidence type="ECO:0000259" key="7">
    <source>
        <dbReference type="PROSITE" id="PS50157"/>
    </source>
</evidence>
<comment type="caution">
    <text evidence="8">The sequence shown here is derived from an EMBL/GenBank/DDBJ whole genome shotgun (WGS) entry which is preliminary data.</text>
</comment>
<dbReference type="InterPro" id="IPR036236">
    <property type="entry name" value="Znf_C2H2_sf"/>
</dbReference>
<dbReference type="FunFam" id="3.30.160.60:FF:000072">
    <property type="entry name" value="zinc finger protein 143 isoform X1"/>
    <property type="match status" value="1"/>
</dbReference>
<dbReference type="FunFam" id="3.30.160.60:FF:000125">
    <property type="entry name" value="Putative zinc finger protein 143"/>
    <property type="match status" value="2"/>
</dbReference>
<dbReference type="GO" id="GO:0005667">
    <property type="term" value="C:transcription regulator complex"/>
    <property type="evidence" value="ECO:0007669"/>
    <property type="project" value="TreeGrafter"/>
</dbReference>
<feature type="domain" description="C2H2-type" evidence="7">
    <location>
        <begin position="827"/>
        <end position="856"/>
    </location>
</feature>
<keyword evidence="3 5" id="KW-0863">Zinc-finger</keyword>
<dbReference type="AlphaFoldDB" id="A0AAV5GEW0"/>
<feature type="domain" description="C2H2-type" evidence="7">
    <location>
        <begin position="857"/>
        <end position="886"/>
    </location>
</feature>
<dbReference type="Gene3D" id="3.30.160.60">
    <property type="entry name" value="Classic Zinc Finger"/>
    <property type="match status" value="6"/>
</dbReference>
<feature type="compositionally biased region" description="Low complexity" evidence="6">
    <location>
        <begin position="576"/>
        <end position="606"/>
    </location>
</feature>
<protein>
    <recommendedName>
        <fullName evidence="7">C2H2-type domain-containing protein</fullName>
    </recommendedName>
</protein>
<feature type="compositionally biased region" description="Low complexity" evidence="6">
    <location>
        <begin position="615"/>
        <end position="634"/>
    </location>
</feature>
<gene>
    <name evidence="8" type="ORF">Rhopal_001742-T1</name>
</gene>
<dbReference type="SMART" id="SM00355">
    <property type="entry name" value="ZnF_C2H2"/>
    <property type="match status" value="6"/>
</dbReference>
<evidence type="ECO:0000256" key="4">
    <source>
        <dbReference type="ARBA" id="ARBA00022833"/>
    </source>
</evidence>
<keyword evidence="2" id="KW-0677">Repeat</keyword>
<keyword evidence="9" id="KW-1185">Reference proteome</keyword>
<dbReference type="GO" id="GO:0008270">
    <property type="term" value="F:zinc ion binding"/>
    <property type="evidence" value="ECO:0007669"/>
    <property type="project" value="UniProtKB-KW"/>
</dbReference>
<organism evidence="8 9">
    <name type="scientific">Rhodotorula paludigena</name>
    <dbReference type="NCBI Taxonomy" id="86838"/>
    <lineage>
        <taxon>Eukaryota</taxon>
        <taxon>Fungi</taxon>
        <taxon>Dikarya</taxon>
        <taxon>Basidiomycota</taxon>
        <taxon>Pucciniomycotina</taxon>
        <taxon>Microbotryomycetes</taxon>
        <taxon>Sporidiobolales</taxon>
        <taxon>Sporidiobolaceae</taxon>
        <taxon>Rhodotorula</taxon>
    </lineage>
</organism>
<evidence type="ECO:0000256" key="5">
    <source>
        <dbReference type="PROSITE-ProRule" id="PRU00042"/>
    </source>
</evidence>
<feature type="domain" description="C2H2-type" evidence="7">
    <location>
        <begin position="673"/>
        <end position="703"/>
    </location>
</feature>
<dbReference type="PROSITE" id="PS00028">
    <property type="entry name" value="ZINC_FINGER_C2H2_1"/>
    <property type="match status" value="6"/>
</dbReference>
<feature type="domain" description="C2H2-type" evidence="7">
    <location>
        <begin position="769"/>
        <end position="796"/>
    </location>
</feature>
<dbReference type="PANTHER" id="PTHR14003:SF19">
    <property type="entry name" value="YY2 TRANSCRIPTION FACTOR"/>
    <property type="match status" value="1"/>
</dbReference>
<dbReference type="InterPro" id="IPR013087">
    <property type="entry name" value="Znf_C2H2_type"/>
</dbReference>
<dbReference type="GO" id="GO:0031519">
    <property type="term" value="C:PcG protein complex"/>
    <property type="evidence" value="ECO:0007669"/>
    <property type="project" value="TreeGrafter"/>
</dbReference>
<name>A0AAV5GEW0_9BASI</name>
<keyword evidence="1" id="KW-0479">Metal-binding</keyword>
<sequence>MEGIVDSAPPRPAELTPAGELDDDCDDLALNLPASALFPVNSASNLPAAPDCMQCAGSPPALPKAHLAWCCDEPECLSPAAKNAVLPPARDNIDASDGTATNAVDEALPWEQMLLLDDCAQCATEQHLPAPNPSSTDAEAPFSLDACCSAAPSPVLSWTAALTAQSACSDPGCFPSPVPALATATDDCPSCVDGGLGLITTDEAAHAQPQPTMATHHEGPGVIGAHAAPSFPPAHNLESLLHGLDEKTIQDIVNCCCCDSDLHASTFDPASHAKHHNLPQHIHCAQTHQHAHHNPHVQQQLALSQAMSGLPFPATTSTAATVPLLQQLQQLPQPMDAALLLQQGQQIFAQQQQQQQQFPSQAPSISQPSIPAIPAYTPSTPVSLPGAPISTFPSPLAASLPASGVPPTSITGHPAPFRCGWQDCTFGFDSHESLTAHVLIAHLAPPANVTLEQQQQALQRAFMLQLLQAQTAAVQQQQQQQQPQANDPMGLALMSMLSSMCGSNAVSSNLLSHSTASGAPASASAPAHPSSYTAAPAPPAAQQPLRTSHRLAHAHAHAHHPHSHRHSHPHHHRHPYGAAHAHASAVSAATAARAAGKRAGTTSTTSTPPPPPTGPQQQGAGTEGAGPIAFLPTTATPPSPIASSSSSSSSAAPVLLAVLAASSSAPPAADESYACKWRHCALTFPTTAALMEHLSTAHVGAGKARYTCEWDGCERSTACACFAEGDEGLDADDEDEWEKRRDERDDKGVFRQRQKVMRHLQMHTGDRPYGCDICGKTFSEALTLTQHMRVHTQERPYECDHPGCGKAFALASALTIHKRTHSGDRPFLCPHPGCNAAFAESSNLSKHIRTHGSERRYVCPEPGCGKAFGRSDQLKRHGRVHERRRRGGIEAGEVLYDDE</sequence>
<feature type="region of interest" description="Disordered" evidence="6">
    <location>
        <begin position="511"/>
        <end position="648"/>
    </location>
</feature>
<evidence type="ECO:0000256" key="3">
    <source>
        <dbReference type="ARBA" id="ARBA00022771"/>
    </source>
</evidence>
<feature type="compositionally biased region" description="Low complexity" evidence="6">
    <location>
        <begin position="512"/>
        <end position="535"/>
    </location>
</feature>
<evidence type="ECO:0000256" key="1">
    <source>
        <dbReference type="ARBA" id="ARBA00022723"/>
    </source>
</evidence>
<accession>A0AAV5GEW0</accession>